<dbReference type="Proteomes" id="UP000636800">
    <property type="component" value="Unassembled WGS sequence"/>
</dbReference>
<proteinExistence type="predicted"/>
<evidence type="ECO:0000313" key="1">
    <source>
        <dbReference type="EMBL" id="KAG0467702.1"/>
    </source>
</evidence>
<comment type="caution">
    <text evidence="1">The sequence shown here is derived from an EMBL/GenBank/DDBJ whole genome shotgun (WGS) entry which is preliminary data.</text>
</comment>
<dbReference type="OrthoDB" id="685992at2759"/>
<evidence type="ECO:0000313" key="2">
    <source>
        <dbReference type="Proteomes" id="UP000636800"/>
    </source>
</evidence>
<dbReference type="AlphaFoldDB" id="A0A835QEM2"/>
<accession>A0A835QEM2</accession>
<dbReference type="EMBL" id="JADCNL010000009">
    <property type="protein sequence ID" value="KAG0467702.1"/>
    <property type="molecule type" value="Genomic_DNA"/>
</dbReference>
<protein>
    <submittedName>
        <fullName evidence="1">Uncharacterized protein</fullName>
    </submittedName>
</protein>
<organism evidence="1 2">
    <name type="scientific">Vanilla planifolia</name>
    <name type="common">Vanilla</name>
    <dbReference type="NCBI Taxonomy" id="51239"/>
    <lineage>
        <taxon>Eukaryota</taxon>
        <taxon>Viridiplantae</taxon>
        <taxon>Streptophyta</taxon>
        <taxon>Embryophyta</taxon>
        <taxon>Tracheophyta</taxon>
        <taxon>Spermatophyta</taxon>
        <taxon>Magnoliopsida</taxon>
        <taxon>Liliopsida</taxon>
        <taxon>Asparagales</taxon>
        <taxon>Orchidaceae</taxon>
        <taxon>Vanilloideae</taxon>
        <taxon>Vanilleae</taxon>
        <taxon>Vanilla</taxon>
    </lineage>
</organism>
<sequence length="110" mass="12700">MNPGPNHADDSNLERFTITRMFSNATRLSKDESADVKSLHHDMRDERHIRAIGWLVESRDLDDADRIAFKRQSKVRGTVPNPKFVVVLGKKQQGCHQSWKKDLFSGRRDV</sequence>
<name>A0A835QEM2_VANPL</name>
<gene>
    <name evidence="1" type="ORF">HPP92_019282</name>
</gene>
<keyword evidence="2" id="KW-1185">Reference proteome</keyword>
<reference evidence="1 2" key="1">
    <citation type="journal article" date="2020" name="Nat. Food">
        <title>A phased Vanilla planifolia genome enables genetic improvement of flavour and production.</title>
        <authorList>
            <person name="Hasing T."/>
            <person name="Tang H."/>
            <person name="Brym M."/>
            <person name="Khazi F."/>
            <person name="Huang T."/>
            <person name="Chambers A.H."/>
        </authorList>
    </citation>
    <scope>NUCLEOTIDE SEQUENCE [LARGE SCALE GENOMIC DNA]</scope>
    <source>
        <tissue evidence="1">Leaf</tissue>
    </source>
</reference>